<gene>
    <name evidence="1" type="ORF">MES5069_720015</name>
</gene>
<proteinExistence type="predicted"/>
<comment type="caution">
    <text evidence="1">The sequence shown here is derived from an EMBL/GenBank/DDBJ whole genome shotgun (WGS) entry which is preliminary data.</text>
</comment>
<reference evidence="1 2" key="1">
    <citation type="submission" date="2022-03" db="EMBL/GenBank/DDBJ databases">
        <authorList>
            <person name="Brunel B."/>
        </authorList>
    </citation>
    <scope>NUCLEOTIDE SEQUENCE [LARGE SCALE GENOMIC DNA]</scope>
    <source>
        <strain evidence="1">STM5069sample</strain>
    </source>
</reference>
<organism evidence="1 2">
    <name type="scientific">Mesorhizobium escarrei</name>
    <dbReference type="NCBI Taxonomy" id="666018"/>
    <lineage>
        <taxon>Bacteria</taxon>
        <taxon>Pseudomonadati</taxon>
        <taxon>Pseudomonadota</taxon>
        <taxon>Alphaproteobacteria</taxon>
        <taxon>Hyphomicrobiales</taxon>
        <taxon>Phyllobacteriaceae</taxon>
        <taxon>Mesorhizobium</taxon>
    </lineage>
</organism>
<keyword evidence="2" id="KW-1185">Reference proteome</keyword>
<dbReference type="EMBL" id="CAKXZT010000171">
    <property type="protein sequence ID" value="CAH2408838.1"/>
    <property type="molecule type" value="Genomic_DNA"/>
</dbReference>
<dbReference type="Proteomes" id="UP001153050">
    <property type="component" value="Unassembled WGS sequence"/>
</dbReference>
<protein>
    <submittedName>
        <fullName evidence="1">Uncharacterized protein</fullName>
    </submittedName>
</protein>
<accession>A0ABN8KF31</accession>
<sequence>MPAPFGPRIAKIMPRGTSRSIPSTARSLPNVLTRPRAEMADWARPVAGTPIGEVSFMQSSGSRKMKANFGAMAARQFLCRRTSLPSGLSSCQRLRHQPGSRAESPIRSYVGYSLGGFSLDHGAGLTVSGITGRLAFVVVLSAVDHQCFASYRRVSTIQLDHAVENLGTQNALGADPLIWHIARVRAFPGEVSMFGIRRIEVPTGRGMAALMVAFSGLMNMKRNPFARRQSRHLQLYQHAVCRLGQRGRSDLLASHVDEFGFGGRGVLSRCRHRDRQRQPCCCNQFFHRLVLRLSKKAKHQRGLFVPFGN</sequence>
<name>A0ABN8KF31_9HYPH</name>
<evidence type="ECO:0000313" key="1">
    <source>
        <dbReference type="EMBL" id="CAH2408838.1"/>
    </source>
</evidence>
<evidence type="ECO:0000313" key="2">
    <source>
        <dbReference type="Proteomes" id="UP001153050"/>
    </source>
</evidence>